<dbReference type="SUPFAM" id="SSF51161">
    <property type="entry name" value="Trimeric LpxA-like enzymes"/>
    <property type="match status" value="1"/>
</dbReference>
<dbReference type="Pfam" id="PF00132">
    <property type="entry name" value="Hexapep"/>
    <property type="match status" value="1"/>
</dbReference>
<keyword evidence="4" id="KW-0012">Acyltransferase</keyword>
<evidence type="ECO:0000256" key="2">
    <source>
        <dbReference type="ARBA" id="ARBA00022679"/>
    </source>
</evidence>
<evidence type="ECO:0000313" key="5">
    <source>
        <dbReference type="EMBL" id="SEA34109.1"/>
    </source>
</evidence>
<dbReference type="InterPro" id="IPR018357">
    <property type="entry name" value="Hexapep_transf_CS"/>
</dbReference>
<keyword evidence="3" id="KW-0677">Repeat</keyword>
<accession>A0A1H4ADR5</accession>
<dbReference type="CDD" id="cd03354">
    <property type="entry name" value="LbH_SAT"/>
    <property type="match status" value="1"/>
</dbReference>
<evidence type="ECO:0000256" key="1">
    <source>
        <dbReference type="ARBA" id="ARBA00007274"/>
    </source>
</evidence>
<comment type="similarity">
    <text evidence="1">Belongs to the transferase hexapeptide repeat family.</text>
</comment>
<dbReference type="GO" id="GO:0016746">
    <property type="term" value="F:acyltransferase activity"/>
    <property type="evidence" value="ECO:0007669"/>
    <property type="project" value="UniProtKB-KW"/>
</dbReference>
<dbReference type="Gene3D" id="2.160.10.10">
    <property type="entry name" value="Hexapeptide repeat proteins"/>
    <property type="match status" value="1"/>
</dbReference>
<protein>
    <submittedName>
        <fullName evidence="5">Serine O-acetyltransferase</fullName>
    </submittedName>
</protein>
<evidence type="ECO:0000313" key="6">
    <source>
        <dbReference type="Proteomes" id="UP000198658"/>
    </source>
</evidence>
<dbReference type="EMBL" id="FNQO01000003">
    <property type="protein sequence ID" value="SEA34109.1"/>
    <property type="molecule type" value="Genomic_DNA"/>
</dbReference>
<dbReference type="PANTHER" id="PTHR42811">
    <property type="entry name" value="SERINE ACETYLTRANSFERASE"/>
    <property type="match status" value="1"/>
</dbReference>
<gene>
    <name evidence="5" type="ORF">SAMN05216562_2716</name>
</gene>
<sequence>MKMQNSPTSWALIKADLYRHTGRYSFPLLIKNLLNSNRSFKYTFWFRCLRSESLFVRTFARFMHHQLSVKYSIKIPKETEVGAGLYLGHASSIIIHPTAKIGKNCNLSQFTTIGSNHGKAATIGDNVYIGPNVCIVENVIVDDSAIIGAGAVVVKNISRGYTAVGNPARQFPTKFSACYIQNPV</sequence>
<dbReference type="InterPro" id="IPR045304">
    <property type="entry name" value="LbH_SAT"/>
</dbReference>
<keyword evidence="6" id="KW-1185">Reference proteome</keyword>
<dbReference type="STRING" id="658218.SAMN05216562_2716"/>
<dbReference type="InterPro" id="IPR011004">
    <property type="entry name" value="Trimer_LpxA-like_sf"/>
</dbReference>
<dbReference type="Proteomes" id="UP000198658">
    <property type="component" value="Unassembled WGS sequence"/>
</dbReference>
<name>A0A1H4ADR5_9GAMM</name>
<evidence type="ECO:0000256" key="3">
    <source>
        <dbReference type="ARBA" id="ARBA00022737"/>
    </source>
</evidence>
<evidence type="ECO:0000256" key="4">
    <source>
        <dbReference type="ARBA" id="ARBA00023315"/>
    </source>
</evidence>
<keyword evidence="2 5" id="KW-0808">Transferase</keyword>
<reference evidence="6" key="1">
    <citation type="submission" date="2016-10" db="EMBL/GenBank/DDBJ databases">
        <authorList>
            <person name="Varghese N."/>
            <person name="Submissions S."/>
        </authorList>
    </citation>
    <scope>NUCLEOTIDE SEQUENCE [LARGE SCALE GENOMIC DNA]</scope>
    <source>
        <strain evidence="6">CGMCC 1.10657</strain>
    </source>
</reference>
<dbReference type="InterPro" id="IPR001451">
    <property type="entry name" value="Hexapep"/>
</dbReference>
<dbReference type="AlphaFoldDB" id="A0A1H4ADR5"/>
<organism evidence="5 6">
    <name type="scientific">Microbulbifer marinus</name>
    <dbReference type="NCBI Taxonomy" id="658218"/>
    <lineage>
        <taxon>Bacteria</taxon>
        <taxon>Pseudomonadati</taxon>
        <taxon>Pseudomonadota</taxon>
        <taxon>Gammaproteobacteria</taxon>
        <taxon>Cellvibrionales</taxon>
        <taxon>Microbulbiferaceae</taxon>
        <taxon>Microbulbifer</taxon>
    </lineage>
</organism>
<dbReference type="PROSITE" id="PS00101">
    <property type="entry name" value="HEXAPEP_TRANSFERASES"/>
    <property type="match status" value="1"/>
</dbReference>
<proteinExistence type="inferred from homology"/>